<dbReference type="Proteomes" id="UP000094094">
    <property type="component" value="Chromosome"/>
</dbReference>
<dbReference type="AlphaFoldDB" id="A0A1D7VLC9"/>
<reference evidence="1 2" key="1">
    <citation type="submission" date="2016-09" db="EMBL/GenBank/DDBJ databases">
        <title>Complete genome sequencing of Streptomyces lydicus 103 and metabolic pathways analysis of antibiotic biosynthesis.</title>
        <authorList>
            <person name="Jia N."/>
            <person name="Ding M.-Z."/>
            <person name="Gao F."/>
            <person name="Yuan Y.-J."/>
        </authorList>
    </citation>
    <scope>NUCLEOTIDE SEQUENCE [LARGE SCALE GENOMIC DNA]</scope>
    <source>
        <strain evidence="1 2">103</strain>
    </source>
</reference>
<evidence type="ECO:0000313" key="2">
    <source>
        <dbReference type="Proteomes" id="UP000094094"/>
    </source>
</evidence>
<dbReference type="InterPro" id="IPR011989">
    <property type="entry name" value="ARM-like"/>
</dbReference>
<accession>A0A1D7VLC9</accession>
<dbReference type="SUPFAM" id="SSF48403">
    <property type="entry name" value="Ankyrin repeat"/>
    <property type="match status" value="1"/>
</dbReference>
<dbReference type="InterPro" id="IPR036770">
    <property type="entry name" value="Ankyrin_rpt-contain_sf"/>
</dbReference>
<dbReference type="Gene3D" id="1.25.40.20">
    <property type="entry name" value="Ankyrin repeat-containing domain"/>
    <property type="match status" value="1"/>
</dbReference>
<keyword evidence="2" id="KW-1185">Reference proteome</keyword>
<dbReference type="Gene3D" id="1.25.10.10">
    <property type="entry name" value="Leucine-rich Repeat Variant"/>
    <property type="match status" value="1"/>
</dbReference>
<gene>
    <name evidence="1" type="ORF">SL103_16085</name>
</gene>
<organism evidence="1 2">
    <name type="scientific">Streptomyces lydicus</name>
    <dbReference type="NCBI Taxonomy" id="47763"/>
    <lineage>
        <taxon>Bacteria</taxon>
        <taxon>Bacillati</taxon>
        <taxon>Actinomycetota</taxon>
        <taxon>Actinomycetes</taxon>
        <taxon>Kitasatosporales</taxon>
        <taxon>Streptomycetaceae</taxon>
        <taxon>Streptomyces</taxon>
    </lineage>
</organism>
<name>A0A1D7VLC9_9ACTN</name>
<dbReference type="SUPFAM" id="SSF48371">
    <property type="entry name" value="ARM repeat"/>
    <property type="match status" value="1"/>
</dbReference>
<proteinExistence type="predicted"/>
<dbReference type="RefSeq" id="WP_069569719.1">
    <property type="nucleotide sequence ID" value="NZ_CP017157.1"/>
</dbReference>
<sequence>MTERHTIDRSHGSVLRWRRTASLTHDAPVDTEASGAAVAAGDESAVTRLLDEAPRTALAGPAGAALLTRAVRAGRHRIVERLVAAGADPDRTELTGGVDLVAEAADRGAYPVVMALLPGPVARQRRALEAARAWLGGSEEDELRRRLGGGPDVTFTYEDVHEDVDPDNPHLYDPTPVARRIHATAADGRTLSVETAHRALVTAVEQTIGTFATTPDELAGRALHHARPGFRDWQASVWRLADRADAESFACAGRLIRSPEPPHRRFALDLLSAIATHLFLRHPWRHGRQALDLLRAYLATDEDHPELLDVALFAHSWYAHEYGTDEDLFAILPFGSHPDGAVRERVLHELGPFMDHNPAVVELCTARSDDPRPDTRESALYALATYGPDSPALRSLFAGRLTDPHAPARLEAAAGLALRHDARGDAVLAGFAEEAAPESRTWWRLDEIHRRRARTAPA</sequence>
<evidence type="ECO:0000313" key="1">
    <source>
        <dbReference type="EMBL" id="AOP47575.1"/>
    </source>
</evidence>
<protein>
    <submittedName>
        <fullName evidence="1">Uncharacterized protein</fullName>
    </submittedName>
</protein>
<dbReference type="EMBL" id="CP017157">
    <property type="protein sequence ID" value="AOP47575.1"/>
    <property type="molecule type" value="Genomic_DNA"/>
</dbReference>
<dbReference type="KEGG" id="slc:SL103_16085"/>
<dbReference type="InterPro" id="IPR016024">
    <property type="entry name" value="ARM-type_fold"/>
</dbReference>